<comment type="caution">
    <text evidence="1">The sequence shown here is derived from an EMBL/GenBank/DDBJ whole genome shotgun (WGS) entry which is preliminary data.</text>
</comment>
<dbReference type="Proteomes" id="UP000800235">
    <property type="component" value="Unassembled WGS sequence"/>
</dbReference>
<accession>A0A9P4TX17</accession>
<evidence type="ECO:0000313" key="2">
    <source>
        <dbReference type="Proteomes" id="UP000800235"/>
    </source>
</evidence>
<gene>
    <name evidence="1" type="ORF">EJ08DRAFT_306818</name>
</gene>
<dbReference type="OrthoDB" id="5413827at2759"/>
<proteinExistence type="predicted"/>
<dbReference type="AlphaFoldDB" id="A0A9P4TX17"/>
<dbReference type="EMBL" id="MU007050">
    <property type="protein sequence ID" value="KAF2429095.1"/>
    <property type="molecule type" value="Genomic_DNA"/>
</dbReference>
<sequence length="257" mass="29299">MLGQEDEFSSNHYGDSRPADLSISTNLFVLNRQVSQEVLDVLYQENIFRFILMHVPARIQGCSLRIHAYEAHSGRVFPMLPPPVASKIKNMNLHIFGNLQDRRKFRDIRNWLSEVASNLTKVGNQLEQLKITLVHSTYGSRGYAFRRTAGQRAAADKVQPIQGGAYVLESLAELRGLKNVTIEGDFCDSFPSILAHVMSQNSSSQVSLPLIEYEDKIIFKRPYGKKKKSKLALLGRKWFEPIYDWNAVRQGLEEDSR</sequence>
<evidence type="ECO:0000313" key="1">
    <source>
        <dbReference type="EMBL" id="KAF2429095.1"/>
    </source>
</evidence>
<keyword evidence="2" id="KW-1185">Reference proteome</keyword>
<reference evidence="1" key="1">
    <citation type="journal article" date="2020" name="Stud. Mycol.">
        <title>101 Dothideomycetes genomes: a test case for predicting lifestyles and emergence of pathogens.</title>
        <authorList>
            <person name="Haridas S."/>
            <person name="Albert R."/>
            <person name="Binder M."/>
            <person name="Bloem J."/>
            <person name="Labutti K."/>
            <person name="Salamov A."/>
            <person name="Andreopoulos B."/>
            <person name="Baker S."/>
            <person name="Barry K."/>
            <person name="Bills G."/>
            <person name="Bluhm B."/>
            <person name="Cannon C."/>
            <person name="Castanera R."/>
            <person name="Culley D."/>
            <person name="Daum C."/>
            <person name="Ezra D."/>
            <person name="Gonzalez J."/>
            <person name="Henrissat B."/>
            <person name="Kuo A."/>
            <person name="Liang C."/>
            <person name="Lipzen A."/>
            <person name="Lutzoni F."/>
            <person name="Magnuson J."/>
            <person name="Mondo S."/>
            <person name="Nolan M."/>
            <person name="Ohm R."/>
            <person name="Pangilinan J."/>
            <person name="Park H.-J."/>
            <person name="Ramirez L."/>
            <person name="Alfaro M."/>
            <person name="Sun H."/>
            <person name="Tritt A."/>
            <person name="Yoshinaga Y."/>
            <person name="Zwiers L.-H."/>
            <person name="Turgeon B."/>
            <person name="Goodwin S."/>
            <person name="Spatafora J."/>
            <person name="Crous P."/>
            <person name="Grigoriev I."/>
        </authorList>
    </citation>
    <scope>NUCLEOTIDE SEQUENCE</scope>
    <source>
        <strain evidence="1">CBS 130266</strain>
    </source>
</reference>
<protein>
    <submittedName>
        <fullName evidence="1">Uncharacterized protein</fullName>
    </submittedName>
</protein>
<name>A0A9P4TX17_9PEZI</name>
<organism evidence="1 2">
    <name type="scientific">Tothia fuscella</name>
    <dbReference type="NCBI Taxonomy" id="1048955"/>
    <lineage>
        <taxon>Eukaryota</taxon>
        <taxon>Fungi</taxon>
        <taxon>Dikarya</taxon>
        <taxon>Ascomycota</taxon>
        <taxon>Pezizomycotina</taxon>
        <taxon>Dothideomycetes</taxon>
        <taxon>Pleosporomycetidae</taxon>
        <taxon>Venturiales</taxon>
        <taxon>Cylindrosympodiaceae</taxon>
        <taxon>Tothia</taxon>
    </lineage>
</organism>